<reference evidence="6" key="1">
    <citation type="submission" date="2023-07" db="EMBL/GenBank/DDBJ databases">
        <title>Chromosome-level Genome Assembly of Striped Snakehead (Channa striata).</title>
        <authorList>
            <person name="Liu H."/>
        </authorList>
    </citation>
    <scope>NUCLEOTIDE SEQUENCE</scope>
    <source>
        <strain evidence="6">Gz</strain>
        <tissue evidence="6">Muscle</tissue>
    </source>
</reference>
<dbReference type="PROSITE" id="PS51257">
    <property type="entry name" value="PROKAR_LIPOPROTEIN"/>
    <property type="match status" value="1"/>
</dbReference>
<keyword evidence="3" id="KW-0812">Transmembrane</keyword>
<evidence type="ECO:0000313" key="7">
    <source>
        <dbReference type="Proteomes" id="UP001187415"/>
    </source>
</evidence>
<keyword evidence="2" id="KW-1015">Disulfide bond</keyword>
<keyword evidence="7" id="KW-1185">Reference proteome</keyword>
<feature type="domain" description="Ig-like" evidence="5">
    <location>
        <begin position="228"/>
        <end position="332"/>
    </location>
</feature>
<dbReference type="SMART" id="SM00407">
    <property type="entry name" value="IGc1"/>
    <property type="match status" value="1"/>
</dbReference>
<dbReference type="InterPro" id="IPR050413">
    <property type="entry name" value="TCR_beta_variable"/>
</dbReference>
<comment type="caution">
    <text evidence="6">The sequence shown here is derived from an EMBL/GenBank/DDBJ whole genome shotgun (WGS) entry which is preliminary data.</text>
</comment>
<dbReference type="Proteomes" id="UP001187415">
    <property type="component" value="Unassembled WGS sequence"/>
</dbReference>
<dbReference type="PROSITE" id="PS50835">
    <property type="entry name" value="IG_LIKE"/>
    <property type="match status" value="1"/>
</dbReference>
<keyword evidence="3" id="KW-1133">Transmembrane helix</keyword>
<dbReference type="SUPFAM" id="SSF48726">
    <property type="entry name" value="Immunoglobulin"/>
    <property type="match status" value="3"/>
</dbReference>
<keyword evidence="3" id="KW-0472">Membrane</keyword>
<keyword evidence="1" id="KW-0391">Immunity</keyword>
<dbReference type="InterPro" id="IPR003597">
    <property type="entry name" value="Ig_C1-set"/>
</dbReference>
<dbReference type="AlphaFoldDB" id="A0AA88S2U7"/>
<evidence type="ECO:0000256" key="1">
    <source>
        <dbReference type="ARBA" id="ARBA00022859"/>
    </source>
</evidence>
<dbReference type="Pfam" id="PF07654">
    <property type="entry name" value="C1-set"/>
    <property type="match status" value="1"/>
</dbReference>
<dbReference type="PANTHER" id="PTHR23268:SF102">
    <property type="entry name" value="IMMUNOGLOBULIN V-SET DOMAIN-CONTAINING PROTEIN"/>
    <property type="match status" value="1"/>
</dbReference>
<evidence type="ECO:0000313" key="6">
    <source>
        <dbReference type="EMBL" id="KAK2826673.1"/>
    </source>
</evidence>
<feature type="chain" id="PRO_5041649604" description="Ig-like domain-containing protein" evidence="4">
    <location>
        <begin position="22"/>
        <end position="472"/>
    </location>
</feature>
<proteinExistence type="predicted"/>
<dbReference type="Gene3D" id="2.60.40.10">
    <property type="entry name" value="Immunoglobulins"/>
    <property type="match status" value="3"/>
</dbReference>
<evidence type="ECO:0000256" key="3">
    <source>
        <dbReference type="SAM" id="Phobius"/>
    </source>
</evidence>
<evidence type="ECO:0000256" key="2">
    <source>
        <dbReference type="ARBA" id="ARBA00023157"/>
    </source>
</evidence>
<accession>A0AA88S2U7</accession>
<gene>
    <name evidence="6" type="ORF">Q5P01_020887</name>
</gene>
<dbReference type="GO" id="GO:0007166">
    <property type="term" value="P:cell surface receptor signaling pathway"/>
    <property type="evidence" value="ECO:0007669"/>
    <property type="project" value="TreeGrafter"/>
</dbReference>
<evidence type="ECO:0000256" key="4">
    <source>
        <dbReference type="SAM" id="SignalP"/>
    </source>
</evidence>
<dbReference type="InterPro" id="IPR007110">
    <property type="entry name" value="Ig-like_dom"/>
</dbReference>
<dbReference type="PANTHER" id="PTHR23268">
    <property type="entry name" value="T-CELL RECEPTOR BETA CHAIN"/>
    <property type="match status" value="1"/>
</dbReference>
<dbReference type="FunFam" id="2.60.40.10:FF:000283">
    <property type="entry name" value="Immunoglobulin kappa constant"/>
    <property type="match status" value="1"/>
</dbReference>
<dbReference type="EMBL" id="JAUPFM010000016">
    <property type="protein sequence ID" value="KAK2826673.1"/>
    <property type="molecule type" value="Genomic_DNA"/>
</dbReference>
<feature type="transmembrane region" description="Helical" evidence="3">
    <location>
        <begin position="356"/>
        <end position="377"/>
    </location>
</feature>
<dbReference type="GO" id="GO:0005886">
    <property type="term" value="C:plasma membrane"/>
    <property type="evidence" value="ECO:0007669"/>
    <property type="project" value="TreeGrafter"/>
</dbReference>
<dbReference type="GO" id="GO:0002376">
    <property type="term" value="P:immune system process"/>
    <property type="evidence" value="ECO:0007669"/>
    <property type="project" value="UniProtKB-KW"/>
</dbReference>
<dbReference type="CDD" id="cd05769">
    <property type="entry name" value="IgC1_TCR_beta"/>
    <property type="match status" value="1"/>
</dbReference>
<feature type="transmembrane region" description="Helical" evidence="3">
    <location>
        <begin position="384"/>
        <end position="408"/>
    </location>
</feature>
<sequence length="472" mass="53223">MSSLKHTFVLFFAWFSCRVSAVTFHQSPPQIVKENSEVQIECSHDDANLQYMLWYQQKKDSVAMTLIGSGYKGSPTYEAAQTGRMYPAGIGFLLILLPCQSTSVIFEPTHPRIVNAATRVEIKCSHDDNTLNVMLWYQQTEGGRVSAVTFHQSPPQIVKENSEVQIECSHDDTSLIIMLWYQQKKESVALTLIGSGYKGSPTATCNLGRFGKQKTDSAEEENHEIQPPKVKILRPSEKECRNQKDGKRKKTLVCVASEFYPNHVTVSWKINGENPPNGVATDAAAVRKDKFYKITSRLRVTAEEWYKPSNNFTCIVTFYDGTKNVEKSASISGVEAVDVDTMTREKYLKITQSAKLSYGVFIAKSCIYGAFVTFLVWKLQVSVCFFCFIFAFVFLHLKLLCTFCLYGVKQTHFCSVIVESSPAYQIKYFRASCAVISSQSGTIVEKFIQTVSLMFNKDLHIILLTSDTLPTY</sequence>
<dbReference type="InterPro" id="IPR036179">
    <property type="entry name" value="Ig-like_dom_sf"/>
</dbReference>
<keyword evidence="4" id="KW-0732">Signal</keyword>
<organism evidence="6 7">
    <name type="scientific">Channa striata</name>
    <name type="common">Snakehead murrel</name>
    <name type="synonym">Ophicephalus striatus</name>
    <dbReference type="NCBI Taxonomy" id="64152"/>
    <lineage>
        <taxon>Eukaryota</taxon>
        <taxon>Metazoa</taxon>
        <taxon>Chordata</taxon>
        <taxon>Craniata</taxon>
        <taxon>Vertebrata</taxon>
        <taxon>Euteleostomi</taxon>
        <taxon>Actinopterygii</taxon>
        <taxon>Neopterygii</taxon>
        <taxon>Teleostei</taxon>
        <taxon>Neoteleostei</taxon>
        <taxon>Acanthomorphata</taxon>
        <taxon>Anabantaria</taxon>
        <taxon>Anabantiformes</taxon>
        <taxon>Channoidei</taxon>
        <taxon>Channidae</taxon>
        <taxon>Channa</taxon>
    </lineage>
</organism>
<name>A0AA88S2U7_CHASR</name>
<evidence type="ECO:0000259" key="5">
    <source>
        <dbReference type="PROSITE" id="PS50835"/>
    </source>
</evidence>
<dbReference type="InterPro" id="IPR013783">
    <property type="entry name" value="Ig-like_fold"/>
</dbReference>
<protein>
    <recommendedName>
        <fullName evidence="5">Ig-like domain-containing protein</fullName>
    </recommendedName>
</protein>
<feature type="signal peptide" evidence="4">
    <location>
        <begin position="1"/>
        <end position="21"/>
    </location>
</feature>